<gene>
    <name evidence="2" type="ORF">WJX72_005153</name>
</gene>
<feature type="compositionally biased region" description="Low complexity" evidence="1">
    <location>
        <begin position="42"/>
        <end position="52"/>
    </location>
</feature>
<feature type="region of interest" description="Disordered" evidence="1">
    <location>
        <begin position="30"/>
        <end position="89"/>
    </location>
</feature>
<comment type="caution">
    <text evidence="2">The sequence shown here is derived from an EMBL/GenBank/DDBJ whole genome shotgun (WGS) entry which is preliminary data.</text>
</comment>
<sequence>MSKGYHLPEGRWRAAECCQTLEAAYCRSEPANFQPDPRRASEPAPSVAAPSELTRCRKHSEGGSGGAQPGSQGDTVMKCSPSSSVSDDSVVEAPQLATPFALPQLQQAGSDSVGPAIPALDITETKSLSGAELELYQELTEELRSEDALSSSSECRMMTESARSLSSDNLSDTRDSRELMRAPDNRELMDAIAKLRRLLPPNIDLPQHASMGLCDLLQSQLAAGEYLGGPVPEAK</sequence>
<evidence type="ECO:0000256" key="1">
    <source>
        <dbReference type="SAM" id="MobiDB-lite"/>
    </source>
</evidence>
<dbReference type="AlphaFoldDB" id="A0AAW1R6S8"/>
<evidence type="ECO:0000313" key="2">
    <source>
        <dbReference type="EMBL" id="KAK9829314.1"/>
    </source>
</evidence>
<dbReference type="EMBL" id="JALJOR010000001">
    <property type="protein sequence ID" value="KAK9829314.1"/>
    <property type="molecule type" value="Genomic_DNA"/>
</dbReference>
<name>A0AAW1R6S8_9CHLO</name>
<evidence type="ECO:0000313" key="3">
    <source>
        <dbReference type="Proteomes" id="UP001489004"/>
    </source>
</evidence>
<accession>A0AAW1R6S8</accession>
<proteinExistence type="predicted"/>
<keyword evidence="3" id="KW-1185">Reference proteome</keyword>
<dbReference type="Proteomes" id="UP001489004">
    <property type="component" value="Unassembled WGS sequence"/>
</dbReference>
<organism evidence="2 3">
    <name type="scientific">[Myrmecia] bisecta</name>
    <dbReference type="NCBI Taxonomy" id="41462"/>
    <lineage>
        <taxon>Eukaryota</taxon>
        <taxon>Viridiplantae</taxon>
        <taxon>Chlorophyta</taxon>
        <taxon>core chlorophytes</taxon>
        <taxon>Trebouxiophyceae</taxon>
        <taxon>Trebouxiales</taxon>
        <taxon>Trebouxiaceae</taxon>
        <taxon>Myrmecia</taxon>
    </lineage>
</organism>
<reference evidence="2 3" key="1">
    <citation type="journal article" date="2024" name="Nat. Commun.">
        <title>Phylogenomics reveals the evolutionary origins of lichenization in chlorophyte algae.</title>
        <authorList>
            <person name="Puginier C."/>
            <person name="Libourel C."/>
            <person name="Otte J."/>
            <person name="Skaloud P."/>
            <person name="Haon M."/>
            <person name="Grisel S."/>
            <person name="Petersen M."/>
            <person name="Berrin J.G."/>
            <person name="Delaux P.M."/>
            <person name="Dal Grande F."/>
            <person name="Keller J."/>
        </authorList>
    </citation>
    <scope>NUCLEOTIDE SEQUENCE [LARGE SCALE GENOMIC DNA]</scope>
    <source>
        <strain evidence="2 3">SAG 2043</strain>
    </source>
</reference>
<protein>
    <submittedName>
        <fullName evidence="2">Uncharacterized protein</fullName>
    </submittedName>
</protein>